<sequence length="68" mass="7557">MQEGNSIANTKHSYPSIGLLTKWITHLTKRSSVLFGAHIPGTQYQGFNRLLIRDGGISTTSPWKLSSR</sequence>
<organism evidence="1 2">
    <name type="scientific">Hymenoscyphus albidus</name>
    <dbReference type="NCBI Taxonomy" id="595503"/>
    <lineage>
        <taxon>Eukaryota</taxon>
        <taxon>Fungi</taxon>
        <taxon>Dikarya</taxon>
        <taxon>Ascomycota</taxon>
        <taxon>Pezizomycotina</taxon>
        <taxon>Leotiomycetes</taxon>
        <taxon>Helotiales</taxon>
        <taxon>Helotiaceae</taxon>
        <taxon>Hymenoscyphus</taxon>
    </lineage>
</organism>
<comment type="caution">
    <text evidence="1">The sequence shown here is derived from an EMBL/GenBank/DDBJ whole genome shotgun (WGS) entry which is preliminary data.</text>
</comment>
<proteinExistence type="predicted"/>
<dbReference type="AlphaFoldDB" id="A0A9N9LXG5"/>
<reference evidence="1" key="1">
    <citation type="submission" date="2021-07" db="EMBL/GenBank/DDBJ databases">
        <authorList>
            <person name="Durling M."/>
        </authorList>
    </citation>
    <scope>NUCLEOTIDE SEQUENCE</scope>
</reference>
<name>A0A9N9LXG5_9HELO</name>
<keyword evidence="2" id="KW-1185">Reference proteome</keyword>
<dbReference type="EMBL" id="CAJVRM010000714">
    <property type="protein sequence ID" value="CAG8983090.1"/>
    <property type="molecule type" value="Genomic_DNA"/>
</dbReference>
<evidence type="ECO:0000313" key="1">
    <source>
        <dbReference type="EMBL" id="CAG8983090.1"/>
    </source>
</evidence>
<protein>
    <submittedName>
        <fullName evidence="1">Uncharacterized protein</fullName>
    </submittedName>
</protein>
<dbReference type="Proteomes" id="UP000701801">
    <property type="component" value="Unassembled WGS sequence"/>
</dbReference>
<accession>A0A9N9LXG5</accession>
<gene>
    <name evidence="1" type="ORF">HYALB_00004532</name>
</gene>
<evidence type="ECO:0000313" key="2">
    <source>
        <dbReference type="Proteomes" id="UP000701801"/>
    </source>
</evidence>